<dbReference type="GO" id="GO:0006508">
    <property type="term" value="P:proteolysis"/>
    <property type="evidence" value="ECO:0007669"/>
    <property type="project" value="UniProtKB-KW"/>
</dbReference>
<evidence type="ECO:0000259" key="2">
    <source>
        <dbReference type="PROSITE" id="PS51767"/>
    </source>
</evidence>
<dbReference type="Gene3D" id="2.40.70.10">
    <property type="entry name" value="Acid Proteases"/>
    <property type="match status" value="1"/>
</dbReference>
<evidence type="ECO:0000256" key="1">
    <source>
        <dbReference type="ARBA" id="ARBA00007447"/>
    </source>
</evidence>
<protein>
    <submittedName>
        <fullName evidence="3">Acid protease</fullName>
    </submittedName>
</protein>
<dbReference type="Proteomes" id="UP000235371">
    <property type="component" value="Unassembled WGS sequence"/>
</dbReference>
<dbReference type="STRING" id="1095630.A0A2J6SKI5"/>
<keyword evidence="3" id="KW-0378">Hydrolase</keyword>
<dbReference type="InterPro" id="IPR033121">
    <property type="entry name" value="PEPTIDASE_A1"/>
</dbReference>
<keyword evidence="3" id="KW-0645">Protease</keyword>
<organism evidence="3 4">
    <name type="scientific">Hyaloscypha bicolor E</name>
    <dbReference type="NCBI Taxonomy" id="1095630"/>
    <lineage>
        <taxon>Eukaryota</taxon>
        <taxon>Fungi</taxon>
        <taxon>Dikarya</taxon>
        <taxon>Ascomycota</taxon>
        <taxon>Pezizomycotina</taxon>
        <taxon>Leotiomycetes</taxon>
        <taxon>Helotiales</taxon>
        <taxon>Hyaloscyphaceae</taxon>
        <taxon>Hyaloscypha</taxon>
        <taxon>Hyaloscypha bicolor</taxon>
    </lineage>
</organism>
<comment type="similarity">
    <text evidence="1">Belongs to the peptidase A1 family.</text>
</comment>
<dbReference type="GeneID" id="36592088"/>
<keyword evidence="4" id="KW-1185">Reference proteome</keyword>
<dbReference type="PROSITE" id="PS51767">
    <property type="entry name" value="PEPTIDASE_A1"/>
    <property type="match status" value="1"/>
</dbReference>
<dbReference type="PANTHER" id="PTHR47966:SF65">
    <property type="entry name" value="ASPARTIC-TYPE ENDOPEPTIDASE"/>
    <property type="match status" value="1"/>
</dbReference>
<dbReference type="InterPro" id="IPR021109">
    <property type="entry name" value="Peptidase_aspartic_dom_sf"/>
</dbReference>
<sequence length="161" mass="17339">MKAPTVSAILAVATLRSCALAIITLPMARIPQDSSQLRRRDSITEILGNNETGGWYTAEASVGTPAQKITFQIDTGSSDDWALSSTADLCTDAALQRQLRGRCVSPFEAKKSSTFKVSHKNGFSIQYVDKEGSSGDYIQDNFAMGGATIKGSKWELLTTLL</sequence>
<evidence type="ECO:0000313" key="3">
    <source>
        <dbReference type="EMBL" id="PMD51240.1"/>
    </source>
</evidence>
<dbReference type="PANTHER" id="PTHR47966">
    <property type="entry name" value="BETA-SITE APP-CLEAVING ENZYME, ISOFORM A-RELATED"/>
    <property type="match status" value="1"/>
</dbReference>
<dbReference type="SUPFAM" id="SSF50630">
    <property type="entry name" value="Acid proteases"/>
    <property type="match status" value="1"/>
</dbReference>
<gene>
    <name evidence="3" type="ORF">K444DRAFT_636569</name>
</gene>
<dbReference type="EMBL" id="KZ613912">
    <property type="protein sequence ID" value="PMD51240.1"/>
    <property type="molecule type" value="Genomic_DNA"/>
</dbReference>
<dbReference type="OrthoDB" id="2747330at2759"/>
<name>A0A2J6SKI5_9HELO</name>
<proteinExistence type="inferred from homology"/>
<reference evidence="3 4" key="1">
    <citation type="submission" date="2016-04" db="EMBL/GenBank/DDBJ databases">
        <title>A degradative enzymes factory behind the ericoid mycorrhizal symbiosis.</title>
        <authorList>
            <consortium name="DOE Joint Genome Institute"/>
            <person name="Martino E."/>
            <person name="Morin E."/>
            <person name="Grelet G."/>
            <person name="Kuo A."/>
            <person name="Kohler A."/>
            <person name="Daghino S."/>
            <person name="Barry K."/>
            <person name="Choi C."/>
            <person name="Cichocki N."/>
            <person name="Clum A."/>
            <person name="Copeland A."/>
            <person name="Hainaut M."/>
            <person name="Haridas S."/>
            <person name="Labutti K."/>
            <person name="Lindquist E."/>
            <person name="Lipzen A."/>
            <person name="Khouja H.-R."/>
            <person name="Murat C."/>
            <person name="Ohm R."/>
            <person name="Olson A."/>
            <person name="Spatafora J."/>
            <person name="Veneault-Fourrey C."/>
            <person name="Henrissat B."/>
            <person name="Grigoriev I."/>
            <person name="Martin F."/>
            <person name="Perotto S."/>
        </authorList>
    </citation>
    <scope>NUCLEOTIDE SEQUENCE [LARGE SCALE GENOMIC DNA]</scope>
    <source>
        <strain evidence="3 4">E</strain>
    </source>
</reference>
<accession>A0A2J6SKI5</accession>
<dbReference type="InParanoid" id="A0A2J6SKI5"/>
<feature type="domain" description="Peptidase A1" evidence="2">
    <location>
        <begin position="56"/>
        <end position="161"/>
    </location>
</feature>
<evidence type="ECO:0000313" key="4">
    <source>
        <dbReference type="Proteomes" id="UP000235371"/>
    </source>
</evidence>
<dbReference type="RefSeq" id="XP_024728144.1">
    <property type="nucleotide sequence ID" value="XM_024884011.1"/>
</dbReference>
<dbReference type="AlphaFoldDB" id="A0A2J6SKI5"/>
<dbReference type="InterPro" id="IPR001461">
    <property type="entry name" value="Aspartic_peptidase_A1"/>
</dbReference>
<dbReference type="Pfam" id="PF00026">
    <property type="entry name" value="Asp"/>
    <property type="match status" value="1"/>
</dbReference>
<dbReference type="GO" id="GO:0004190">
    <property type="term" value="F:aspartic-type endopeptidase activity"/>
    <property type="evidence" value="ECO:0007669"/>
    <property type="project" value="InterPro"/>
</dbReference>